<keyword evidence="2" id="KW-1185">Reference proteome</keyword>
<protein>
    <submittedName>
        <fullName evidence="1">Uncharacterized protein</fullName>
    </submittedName>
</protein>
<comment type="caution">
    <text evidence="1">The sequence shown here is derived from an EMBL/GenBank/DDBJ whole genome shotgun (WGS) entry which is preliminary data.</text>
</comment>
<organism evidence="1 2">
    <name type="scientific">Eumeta variegata</name>
    <name type="common">Bagworm moth</name>
    <name type="synonym">Eumeta japonica</name>
    <dbReference type="NCBI Taxonomy" id="151549"/>
    <lineage>
        <taxon>Eukaryota</taxon>
        <taxon>Metazoa</taxon>
        <taxon>Ecdysozoa</taxon>
        <taxon>Arthropoda</taxon>
        <taxon>Hexapoda</taxon>
        <taxon>Insecta</taxon>
        <taxon>Pterygota</taxon>
        <taxon>Neoptera</taxon>
        <taxon>Endopterygota</taxon>
        <taxon>Lepidoptera</taxon>
        <taxon>Glossata</taxon>
        <taxon>Ditrysia</taxon>
        <taxon>Tineoidea</taxon>
        <taxon>Psychidae</taxon>
        <taxon>Oiketicinae</taxon>
        <taxon>Eumeta</taxon>
    </lineage>
</organism>
<sequence length="235" mass="27249">MSNNSKVIKNLSVIDQLNFNSDHRMVRATLTAAHVKKNRRTETPKINKEDETKVLSCESKQLLEQRKEIIRKGKECIESRQKIKSLSEQINVSIRRDRKVRRQNTLQKHIERTGGLKKAIKELEDKRNWLPYLKNKHNDSTSKRQEILKIATDYYKDLYKSKAGKIEHNVDFEAWPDSEPVPPILKKKLIKAINSQKLDKTPGSDRVSDELLKSAASAIARISLAIIRNINKYIQ</sequence>
<dbReference type="Proteomes" id="UP000299102">
    <property type="component" value="Unassembled WGS sequence"/>
</dbReference>
<accession>A0A4C1ZNV1</accession>
<gene>
    <name evidence="1" type="ORF">EVAR_36606_1</name>
</gene>
<evidence type="ECO:0000313" key="1">
    <source>
        <dbReference type="EMBL" id="GBP89012.1"/>
    </source>
</evidence>
<reference evidence="1 2" key="1">
    <citation type="journal article" date="2019" name="Commun. Biol.">
        <title>The bagworm genome reveals a unique fibroin gene that provides high tensile strength.</title>
        <authorList>
            <person name="Kono N."/>
            <person name="Nakamura H."/>
            <person name="Ohtoshi R."/>
            <person name="Tomita M."/>
            <person name="Numata K."/>
            <person name="Arakawa K."/>
        </authorList>
    </citation>
    <scope>NUCLEOTIDE SEQUENCE [LARGE SCALE GENOMIC DNA]</scope>
</reference>
<dbReference type="EMBL" id="BGZK01001971">
    <property type="protein sequence ID" value="GBP89012.1"/>
    <property type="molecule type" value="Genomic_DNA"/>
</dbReference>
<evidence type="ECO:0000313" key="2">
    <source>
        <dbReference type="Proteomes" id="UP000299102"/>
    </source>
</evidence>
<proteinExistence type="predicted"/>
<dbReference type="OrthoDB" id="407509at2759"/>
<name>A0A4C1ZNV1_EUMVA</name>
<dbReference type="AlphaFoldDB" id="A0A4C1ZNV1"/>